<dbReference type="SUPFAM" id="SSF52980">
    <property type="entry name" value="Restriction endonuclease-like"/>
    <property type="match status" value="1"/>
</dbReference>
<dbReference type="InterPro" id="IPR012296">
    <property type="entry name" value="Nuclease_put_TT1808"/>
</dbReference>
<dbReference type="EMBL" id="JAYMYJ010000145">
    <property type="protein sequence ID" value="MEB4592844.1"/>
    <property type="molecule type" value="Genomic_DNA"/>
</dbReference>
<dbReference type="InterPro" id="IPR008538">
    <property type="entry name" value="Uma2"/>
</dbReference>
<evidence type="ECO:0000313" key="3">
    <source>
        <dbReference type="Proteomes" id="UP001308005"/>
    </source>
</evidence>
<dbReference type="CDD" id="cd06260">
    <property type="entry name" value="DUF820-like"/>
    <property type="match status" value="1"/>
</dbReference>
<dbReference type="Pfam" id="PF05685">
    <property type="entry name" value="Uma2"/>
    <property type="match status" value="1"/>
</dbReference>
<reference evidence="3" key="1">
    <citation type="submission" date="2023-07" db="EMBL/GenBank/DDBJ databases">
        <title>The carbon used by Thiothrix.</title>
        <authorList>
            <person name="Chen L."/>
        </authorList>
    </citation>
    <scope>NUCLEOTIDE SEQUENCE [LARGE SCALE GENOMIC DNA]</scope>
</reference>
<dbReference type="PANTHER" id="PTHR36558">
    <property type="entry name" value="GLR1098 PROTEIN"/>
    <property type="match status" value="1"/>
</dbReference>
<comment type="caution">
    <text evidence="2">The sequence shown here is derived from an EMBL/GenBank/DDBJ whole genome shotgun (WGS) entry which is preliminary data.</text>
</comment>
<name>A0ABU6D1B0_9GAMM</name>
<protein>
    <submittedName>
        <fullName evidence="2">Uma2 family endonuclease</fullName>
    </submittedName>
</protein>
<feature type="domain" description="Putative restriction endonuclease" evidence="1">
    <location>
        <begin position="13"/>
        <end position="167"/>
    </location>
</feature>
<evidence type="ECO:0000259" key="1">
    <source>
        <dbReference type="Pfam" id="PF05685"/>
    </source>
</evidence>
<dbReference type="GO" id="GO:0004519">
    <property type="term" value="F:endonuclease activity"/>
    <property type="evidence" value="ECO:0007669"/>
    <property type="project" value="UniProtKB-KW"/>
</dbReference>
<keyword evidence="3" id="KW-1185">Reference proteome</keyword>
<gene>
    <name evidence="2" type="ORF">VSS37_17835</name>
</gene>
<organism evidence="2 3">
    <name type="scientific">Candidatus Thiothrix phosphatis</name>
    <dbReference type="NCBI Taxonomy" id="3112415"/>
    <lineage>
        <taxon>Bacteria</taxon>
        <taxon>Pseudomonadati</taxon>
        <taxon>Pseudomonadota</taxon>
        <taxon>Gammaproteobacteria</taxon>
        <taxon>Thiotrichales</taxon>
        <taxon>Thiotrichaceae</taxon>
        <taxon>Thiothrix</taxon>
    </lineage>
</organism>
<dbReference type="InterPro" id="IPR011335">
    <property type="entry name" value="Restrct_endonuc-II-like"/>
</dbReference>
<accession>A0ABU6D1B0</accession>
<dbReference type="RefSeq" id="WP_324697362.1">
    <property type="nucleotide sequence ID" value="NZ_JAYMYJ010000145.1"/>
</dbReference>
<keyword evidence="2" id="KW-0378">Hydrolase</keyword>
<sequence>MPSLAAKLEYVSVEDFLAGERASEVKHEYVDGQVYAMAGASVRHNLIAGNMYALLWNHLRGAACFPLTNDMLLKTSKSKFRYPDLMVVCEGDSSDDDYIREQPVLVVEVLSRSTRRQDKTEKRAEYLALPSLQEYVLIEQEYAEVEVQRRRNQWQPEFFYLGQAFMLESVNANLSVEELYQRVDNDDVKAYLEQKQLQSEG</sequence>
<keyword evidence="2" id="KW-0540">Nuclease</keyword>
<evidence type="ECO:0000313" key="2">
    <source>
        <dbReference type="EMBL" id="MEB4592844.1"/>
    </source>
</evidence>
<keyword evidence="2" id="KW-0255">Endonuclease</keyword>
<dbReference type="Proteomes" id="UP001308005">
    <property type="component" value="Unassembled WGS sequence"/>
</dbReference>
<proteinExistence type="predicted"/>
<dbReference type="PANTHER" id="PTHR36558:SF1">
    <property type="entry name" value="RESTRICTION ENDONUCLEASE DOMAIN-CONTAINING PROTEIN-RELATED"/>
    <property type="match status" value="1"/>
</dbReference>
<dbReference type="Gene3D" id="3.90.1570.10">
    <property type="entry name" value="tt1808, chain A"/>
    <property type="match status" value="1"/>
</dbReference>